<dbReference type="InterPro" id="IPR035472">
    <property type="entry name" value="RpiR-like_SIS"/>
</dbReference>
<reference evidence="3 4" key="1">
    <citation type="journal article" date="2018" name="Nat. Biotechnol.">
        <title>A standardized bacterial taxonomy based on genome phylogeny substantially revises the tree of life.</title>
        <authorList>
            <person name="Parks D.H."/>
            <person name="Chuvochina M."/>
            <person name="Waite D.W."/>
            <person name="Rinke C."/>
            <person name="Skarshewski A."/>
            <person name="Chaumeil P.A."/>
            <person name="Hugenholtz P."/>
        </authorList>
    </citation>
    <scope>NUCLEOTIDE SEQUENCE [LARGE SCALE GENOMIC DNA]</scope>
    <source>
        <strain evidence="3">UBA12544</strain>
    </source>
</reference>
<dbReference type="GO" id="GO:0097367">
    <property type="term" value="F:carbohydrate derivative binding"/>
    <property type="evidence" value="ECO:0007669"/>
    <property type="project" value="InterPro"/>
</dbReference>
<dbReference type="InterPro" id="IPR001347">
    <property type="entry name" value="SIS_dom"/>
</dbReference>
<dbReference type="OMA" id="GHEWNGR"/>
<dbReference type="SUPFAM" id="SSF53697">
    <property type="entry name" value="SIS domain"/>
    <property type="match status" value="1"/>
</dbReference>
<evidence type="ECO:0000313" key="3">
    <source>
        <dbReference type="EMBL" id="HBT50105.1"/>
    </source>
</evidence>
<accession>A0A357VNY8</accession>
<dbReference type="Gene3D" id="3.40.50.10490">
    <property type="entry name" value="Glucose-6-phosphate isomerase like protein, domain 1"/>
    <property type="match status" value="1"/>
</dbReference>
<dbReference type="CDD" id="cd05013">
    <property type="entry name" value="SIS_RpiR"/>
    <property type="match status" value="1"/>
</dbReference>
<name>A0A357VNY8_9THEO</name>
<sequence>MLDLYIEEIYKRIEKIKSTQLEKIKQAAHLITESLISEDSVFHVFGCGHSHMAAEELFYRAGGLACVNAILPSELMLHEGALKSSYYERNEEIIKLIFDRYELRKGECIIIVSHSGRNGAPVEAAIDAKRRGLHVVALTSTEYKQKTFSRHSSGKFLEDVADIVIDNCGPYGDAVLTVEKEDIKISFSPLSTVLNTVILNMLEAEIITNMLEKNMSPPVFLSGNIEGAEEHNLKLIEKYKKRLRHL</sequence>
<dbReference type="SMR" id="A0A357VNY8"/>
<dbReference type="RefSeq" id="WP_011024767.1">
    <property type="nucleotide sequence ID" value="NZ_DOLB01000149.1"/>
</dbReference>
<organism evidence="3 4">
    <name type="scientific">Caldanaerobacter subterraneus</name>
    <dbReference type="NCBI Taxonomy" id="911092"/>
    <lineage>
        <taxon>Bacteria</taxon>
        <taxon>Bacillati</taxon>
        <taxon>Bacillota</taxon>
        <taxon>Clostridia</taxon>
        <taxon>Thermoanaerobacterales</taxon>
        <taxon>Thermoanaerobacteraceae</taxon>
        <taxon>Caldanaerobacter</taxon>
    </lineage>
</organism>
<evidence type="ECO:0000259" key="2">
    <source>
        <dbReference type="PROSITE" id="PS51464"/>
    </source>
</evidence>
<dbReference type="GO" id="GO:1901135">
    <property type="term" value="P:carbohydrate derivative metabolic process"/>
    <property type="evidence" value="ECO:0007669"/>
    <property type="project" value="InterPro"/>
</dbReference>
<evidence type="ECO:0000256" key="1">
    <source>
        <dbReference type="HAMAP-Rule" id="MF_01240"/>
    </source>
</evidence>
<evidence type="ECO:0000313" key="4">
    <source>
        <dbReference type="Proteomes" id="UP000264445"/>
    </source>
</evidence>
<comment type="similarity">
    <text evidence="1">Belongs to the UPF0309 family.</text>
</comment>
<dbReference type="Proteomes" id="UP000264445">
    <property type="component" value="Unassembled WGS sequence"/>
</dbReference>
<dbReference type="NCBIfam" id="NF002805">
    <property type="entry name" value="PRK02947.1"/>
    <property type="match status" value="1"/>
</dbReference>
<dbReference type="EMBL" id="DOLB01000149">
    <property type="protein sequence ID" value="HBT50105.1"/>
    <property type="molecule type" value="Genomic_DNA"/>
</dbReference>
<dbReference type="Pfam" id="PF13580">
    <property type="entry name" value="SIS_2"/>
    <property type="match status" value="1"/>
</dbReference>
<dbReference type="PANTHER" id="PTHR30390">
    <property type="entry name" value="SEDOHEPTULOSE 7-PHOSPHATE ISOMERASE / DNAA INITIATOR-ASSOCIATING FACTOR FOR REPLICATION INITIATION"/>
    <property type="match status" value="1"/>
</dbReference>
<dbReference type="InterPro" id="IPR046348">
    <property type="entry name" value="SIS_dom_sf"/>
</dbReference>
<dbReference type="InterPro" id="IPR022951">
    <property type="entry name" value="UPF0309"/>
</dbReference>
<dbReference type="PROSITE" id="PS51464">
    <property type="entry name" value="SIS"/>
    <property type="match status" value="1"/>
</dbReference>
<protein>
    <recommendedName>
        <fullName evidence="1">UPF0309 protein DEA61_10045</fullName>
    </recommendedName>
</protein>
<dbReference type="HAMAP" id="MF_01240">
    <property type="entry name" value="UPF0309"/>
    <property type="match status" value="1"/>
</dbReference>
<gene>
    <name evidence="3" type="ORF">DEA61_10045</name>
</gene>
<proteinExistence type="inferred from homology"/>
<dbReference type="InterPro" id="IPR050099">
    <property type="entry name" value="SIS_GmhA/DiaA_subfam"/>
</dbReference>
<feature type="domain" description="SIS" evidence="2">
    <location>
        <begin position="31"/>
        <end position="212"/>
    </location>
</feature>
<comment type="caution">
    <text evidence="3">The sequence shown here is derived from an EMBL/GenBank/DDBJ whole genome shotgun (WGS) entry which is preliminary data.</text>
</comment>
<dbReference type="PANTHER" id="PTHR30390:SF7">
    <property type="entry name" value="PHOSPHOHEPTOSE ISOMERASE"/>
    <property type="match status" value="1"/>
</dbReference>
<dbReference type="AlphaFoldDB" id="A0A357VNY8"/>